<organism evidence="1 2">
    <name type="scientific">Phytophthora nicotianae P1569</name>
    <dbReference type="NCBI Taxonomy" id="1317065"/>
    <lineage>
        <taxon>Eukaryota</taxon>
        <taxon>Sar</taxon>
        <taxon>Stramenopiles</taxon>
        <taxon>Oomycota</taxon>
        <taxon>Peronosporomycetes</taxon>
        <taxon>Peronosporales</taxon>
        <taxon>Peronosporaceae</taxon>
        <taxon>Phytophthora</taxon>
    </lineage>
</organism>
<comment type="caution">
    <text evidence="1">The sequence shown here is derived from an EMBL/GenBank/DDBJ whole genome shotgun (WGS) entry which is preliminary data.</text>
</comment>
<dbReference type="Proteomes" id="UP000018721">
    <property type="component" value="Unassembled WGS sequence"/>
</dbReference>
<protein>
    <submittedName>
        <fullName evidence="1">Uncharacterized protein</fullName>
    </submittedName>
</protein>
<evidence type="ECO:0000313" key="2">
    <source>
        <dbReference type="Proteomes" id="UP000018721"/>
    </source>
</evidence>
<sequence>MKHAILTSFKAQPKLQNDAAFLFLLILCTSATGVKLKSFIAFAGKPGHRVASQVTSQAIGCVSVGHTVQEKACSPDGIREMLETECTTLPPGVTALGQPMDVSIMGTFTNKTEDLYV</sequence>
<dbReference type="AlphaFoldDB" id="V9FQM1"/>
<reference evidence="1 2" key="1">
    <citation type="submission" date="2013-11" db="EMBL/GenBank/DDBJ databases">
        <title>The Genome Sequence of Phytophthora parasitica P1569.</title>
        <authorList>
            <consortium name="The Broad Institute Genomics Platform"/>
            <person name="Russ C."/>
            <person name="Tyler B."/>
            <person name="Panabieres F."/>
            <person name="Shan W."/>
            <person name="Tripathy S."/>
            <person name="Grunwald N."/>
            <person name="Machado M."/>
            <person name="Johnson C.S."/>
            <person name="Arredondo F."/>
            <person name="Hong C."/>
            <person name="Coffey M."/>
            <person name="Young S.K."/>
            <person name="Zeng Q."/>
            <person name="Gargeya S."/>
            <person name="Fitzgerald M."/>
            <person name="Abouelleil A."/>
            <person name="Alvarado L."/>
            <person name="Chapman S.B."/>
            <person name="Gainer-Dewar J."/>
            <person name="Goldberg J."/>
            <person name="Griggs A."/>
            <person name="Gujja S."/>
            <person name="Hansen M."/>
            <person name="Howarth C."/>
            <person name="Imamovic A."/>
            <person name="Ireland A."/>
            <person name="Larimer J."/>
            <person name="McCowan C."/>
            <person name="Murphy C."/>
            <person name="Pearson M."/>
            <person name="Poon T.W."/>
            <person name="Priest M."/>
            <person name="Roberts A."/>
            <person name="Saif S."/>
            <person name="Shea T."/>
            <person name="Sykes S."/>
            <person name="Wortman J."/>
            <person name="Nusbaum C."/>
            <person name="Birren B."/>
        </authorList>
    </citation>
    <scope>NUCLEOTIDE SEQUENCE [LARGE SCALE GENOMIC DNA]</scope>
    <source>
        <strain evidence="1 2">P1569</strain>
    </source>
</reference>
<keyword evidence="2" id="KW-1185">Reference proteome</keyword>
<dbReference type="HOGENOM" id="CLU_2089606_0_0_1"/>
<dbReference type="EMBL" id="ANIZ01000730">
    <property type="protein sequence ID" value="ETI53078.1"/>
    <property type="molecule type" value="Genomic_DNA"/>
</dbReference>
<accession>V9FQM1</accession>
<name>V9FQM1_PHYNI</name>
<gene>
    <name evidence="1" type="ORF">F443_03920</name>
</gene>
<proteinExistence type="predicted"/>
<evidence type="ECO:0000313" key="1">
    <source>
        <dbReference type="EMBL" id="ETI53078.1"/>
    </source>
</evidence>